<dbReference type="NCBIfam" id="TIGR01120">
    <property type="entry name" value="rpiB"/>
    <property type="match status" value="1"/>
</dbReference>
<dbReference type="RefSeq" id="WP_090608633.1">
    <property type="nucleotide sequence ID" value="NZ_FNZR01000011.1"/>
</dbReference>
<feature type="active site" description="Proton donor" evidence="3">
    <location>
        <position position="101"/>
    </location>
</feature>
<dbReference type="OrthoDB" id="1778624at2"/>
<dbReference type="InterPro" id="IPR003500">
    <property type="entry name" value="RpiB_LacA_LacB"/>
</dbReference>
<accession>A0A1H7TJV5</accession>
<keyword evidence="5" id="KW-1185">Reference proteome</keyword>
<dbReference type="STRING" id="332977.SAMN05421740_11167"/>
<organism evidence="4 5">
    <name type="scientific">Parapedobacter koreensis</name>
    <dbReference type="NCBI Taxonomy" id="332977"/>
    <lineage>
        <taxon>Bacteria</taxon>
        <taxon>Pseudomonadati</taxon>
        <taxon>Bacteroidota</taxon>
        <taxon>Sphingobacteriia</taxon>
        <taxon>Sphingobacteriales</taxon>
        <taxon>Sphingobacteriaceae</taxon>
        <taxon>Parapedobacter</taxon>
    </lineage>
</organism>
<comment type="similarity">
    <text evidence="1">Belongs to the LacAB/RpiB family.</text>
</comment>
<sequence>MKTTKIIIGNDHGGYDLKLALINHLQQQGYPVEDIGSHSGELVRYPYYAATVAREVVENPDCRGILICSTGIGMCIIANKFKGIRAALCNSSYQGKMTSAHNNSNILCLGGRCIGAFEAIDIVDMWLNTPYEGGRHDISLGLIEQAEAVNFADEQWDPEIPDTQ</sequence>
<dbReference type="EMBL" id="FNZR01000011">
    <property type="protein sequence ID" value="SEL84127.1"/>
    <property type="molecule type" value="Genomic_DNA"/>
</dbReference>
<dbReference type="GO" id="GO:0016861">
    <property type="term" value="F:intramolecular oxidoreductase activity, interconverting aldoses and ketoses"/>
    <property type="evidence" value="ECO:0007669"/>
    <property type="project" value="UniProtKB-ARBA"/>
</dbReference>
<evidence type="ECO:0000256" key="1">
    <source>
        <dbReference type="ARBA" id="ARBA00008754"/>
    </source>
</evidence>
<name>A0A1H7TJV5_9SPHI</name>
<dbReference type="NCBIfam" id="TIGR00689">
    <property type="entry name" value="rpiB_lacA_lacB"/>
    <property type="match status" value="1"/>
</dbReference>
<dbReference type="InterPro" id="IPR036569">
    <property type="entry name" value="RpiB_LacA_LacB_sf"/>
</dbReference>
<reference evidence="5" key="1">
    <citation type="submission" date="2016-10" db="EMBL/GenBank/DDBJ databases">
        <authorList>
            <person name="Varghese N."/>
            <person name="Submissions S."/>
        </authorList>
    </citation>
    <scope>NUCLEOTIDE SEQUENCE [LARGE SCALE GENOMIC DNA]</scope>
    <source>
        <strain evidence="5">Jip14</strain>
    </source>
</reference>
<dbReference type="InterPro" id="IPR004785">
    <property type="entry name" value="RpiB"/>
</dbReference>
<dbReference type="PIRSF" id="PIRSF005384">
    <property type="entry name" value="RpiB_LacA_B"/>
    <property type="match status" value="1"/>
</dbReference>
<dbReference type="Gene3D" id="3.40.1400.10">
    <property type="entry name" value="Sugar-phosphate isomerase, RpiB/LacA/LacB"/>
    <property type="match status" value="1"/>
</dbReference>
<dbReference type="Pfam" id="PF02502">
    <property type="entry name" value="LacAB_rpiB"/>
    <property type="match status" value="1"/>
</dbReference>
<dbReference type="GO" id="GO:0005975">
    <property type="term" value="P:carbohydrate metabolic process"/>
    <property type="evidence" value="ECO:0007669"/>
    <property type="project" value="InterPro"/>
</dbReference>
<dbReference type="PANTHER" id="PTHR30345:SF0">
    <property type="entry name" value="DNA DAMAGE-REPAIR_TOLERATION PROTEIN DRT102"/>
    <property type="match status" value="1"/>
</dbReference>
<gene>
    <name evidence="4" type="ORF">SAMN05421740_11167</name>
</gene>
<evidence type="ECO:0000256" key="3">
    <source>
        <dbReference type="PIRSR" id="PIRSR005384-1"/>
    </source>
</evidence>
<evidence type="ECO:0000256" key="2">
    <source>
        <dbReference type="ARBA" id="ARBA00023235"/>
    </source>
</evidence>
<protein>
    <submittedName>
        <fullName evidence="4">Ribose-5-phosphate isomerase</fullName>
    </submittedName>
</protein>
<dbReference type="NCBIfam" id="NF004051">
    <property type="entry name" value="PRK05571.1"/>
    <property type="match status" value="1"/>
</dbReference>
<dbReference type="PANTHER" id="PTHR30345">
    <property type="entry name" value="RIBOSE-5-PHOSPHATE ISOMERASE B"/>
    <property type="match status" value="1"/>
</dbReference>
<keyword evidence="2 4" id="KW-0413">Isomerase</keyword>
<dbReference type="SUPFAM" id="SSF89623">
    <property type="entry name" value="Ribose/Galactose isomerase RpiB/AlsB"/>
    <property type="match status" value="1"/>
</dbReference>
<evidence type="ECO:0000313" key="5">
    <source>
        <dbReference type="Proteomes" id="UP000198916"/>
    </source>
</evidence>
<dbReference type="AlphaFoldDB" id="A0A1H7TJV5"/>
<dbReference type="Proteomes" id="UP000198916">
    <property type="component" value="Unassembled WGS sequence"/>
</dbReference>
<evidence type="ECO:0000313" key="4">
    <source>
        <dbReference type="EMBL" id="SEL84127.1"/>
    </source>
</evidence>
<proteinExistence type="inferred from homology"/>
<feature type="active site" description="Proton acceptor" evidence="3">
    <location>
        <position position="68"/>
    </location>
</feature>